<sequence>MQLYTPGVRAIPHDLLSILGLPATAIAAHDSINAGLSAGVLRDIAGAVSLDEITLCRMAGIDRNTYSRRLNSAEKRFSPEQSARVYTLARVISAARELFEGDSERMATWLNKPAKGLGGKKPAELLSTPAGAEAVLTLIGRLEHGVIG</sequence>
<gene>
    <name evidence="3" type="ORF">PDTA9734_27050</name>
</gene>
<dbReference type="InterPro" id="IPR011979">
    <property type="entry name" value="Antitox_Xre"/>
</dbReference>
<evidence type="ECO:0000313" key="4">
    <source>
        <dbReference type="Proteomes" id="UP001320460"/>
    </source>
</evidence>
<feature type="domain" description="Antitoxin Xre-like helix-turn-helix" evidence="2">
    <location>
        <begin position="28"/>
        <end position="90"/>
    </location>
</feature>
<feature type="domain" description="Antitoxin Xre/MbcA/ParS-like toxin-binding" evidence="1">
    <location>
        <begin position="94"/>
        <end position="145"/>
    </location>
</feature>
<dbReference type="RefSeq" id="WP_071194172.1">
    <property type="nucleotide sequence ID" value="NZ_AP025334.1"/>
</dbReference>
<accession>A0ABM7VVK0</accession>
<keyword evidence="4" id="KW-1185">Reference proteome</keyword>
<dbReference type="NCBIfam" id="TIGR02293">
    <property type="entry name" value="TAS_TIGR02293"/>
    <property type="match status" value="1"/>
</dbReference>
<protein>
    <submittedName>
        <fullName evidence="3">Antitoxin</fullName>
    </submittedName>
</protein>
<dbReference type="Pfam" id="PF20432">
    <property type="entry name" value="Xre-like-HTH"/>
    <property type="match status" value="1"/>
</dbReference>
<evidence type="ECO:0000259" key="2">
    <source>
        <dbReference type="Pfam" id="PF20432"/>
    </source>
</evidence>
<dbReference type="InterPro" id="IPR046847">
    <property type="entry name" value="Xre-like_HTH"/>
</dbReference>
<dbReference type="InterPro" id="IPR024467">
    <property type="entry name" value="Xre/MbcA/ParS-like_toxin-bd"/>
</dbReference>
<proteinExistence type="predicted"/>
<dbReference type="Proteomes" id="UP001320460">
    <property type="component" value="Chromosome"/>
</dbReference>
<evidence type="ECO:0000313" key="3">
    <source>
        <dbReference type="EMBL" id="BDD51218.1"/>
    </source>
</evidence>
<organism evidence="3 4">
    <name type="scientific">Phytobacter diazotrophicus</name>
    <dbReference type="NCBI Taxonomy" id="395631"/>
    <lineage>
        <taxon>Bacteria</taxon>
        <taxon>Pseudomonadati</taxon>
        <taxon>Pseudomonadota</taxon>
        <taxon>Gammaproteobacteria</taxon>
        <taxon>Enterobacterales</taxon>
        <taxon>Enterobacteriaceae</taxon>
        <taxon>Phytobacter</taxon>
    </lineage>
</organism>
<evidence type="ECO:0000259" key="1">
    <source>
        <dbReference type="Pfam" id="PF09722"/>
    </source>
</evidence>
<dbReference type="EMBL" id="AP025334">
    <property type="protein sequence ID" value="BDD51218.1"/>
    <property type="molecule type" value="Genomic_DNA"/>
</dbReference>
<reference evidence="3 4" key="1">
    <citation type="submission" date="2021-12" db="EMBL/GenBank/DDBJ databases">
        <title>Complete genome sequence of Phytobacter diazotrophicus TA9734.</title>
        <authorList>
            <person name="Kubota H."/>
            <person name="Nakayama Y."/>
            <person name="Ariyoshi T."/>
        </authorList>
    </citation>
    <scope>NUCLEOTIDE SEQUENCE [LARGE SCALE GENOMIC DNA]</scope>
    <source>
        <strain evidence="3 4">TA9734</strain>
    </source>
</reference>
<name>A0ABM7VVK0_9ENTR</name>
<dbReference type="Pfam" id="PF09722">
    <property type="entry name" value="Xre_MbcA_ParS_C"/>
    <property type="match status" value="1"/>
</dbReference>